<dbReference type="KEGG" id="rsi:Runsl_5897"/>
<feature type="compositionally biased region" description="Basic and acidic residues" evidence="1">
    <location>
        <begin position="184"/>
        <end position="200"/>
    </location>
</feature>
<keyword evidence="2" id="KW-1133">Transmembrane helix</keyword>
<evidence type="ECO:0000256" key="1">
    <source>
        <dbReference type="SAM" id="MobiDB-lite"/>
    </source>
</evidence>
<dbReference type="Proteomes" id="UP000000493">
    <property type="component" value="Plasmid pRUNSL02"/>
</dbReference>
<keyword evidence="2" id="KW-0472">Membrane</keyword>
<keyword evidence="2" id="KW-0812">Transmembrane</keyword>
<gene>
    <name evidence="4" type="ordered locus">Runsl_5897</name>
</gene>
<evidence type="ECO:0000259" key="3">
    <source>
        <dbReference type="Pfam" id="PF12508"/>
    </source>
</evidence>
<dbReference type="AlphaFoldDB" id="A0A7U4E954"/>
<feature type="transmembrane region" description="Helical" evidence="2">
    <location>
        <begin position="31"/>
        <end position="54"/>
    </location>
</feature>
<keyword evidence="4" id="KW-0614">Plasmid</keyword>
<evidence type="ECO:0000313" key="5">
    <source>
        <dbReference type="Proteomes" id="UP000000493"/>
    </source>
</evidence>
<accession>A0A7U4E954</accession>
<organism evidence="4 5">
    <name type="scientific">Runella slithyformis (strain ATCC 29530 / DSM 19594 / LMG 11500 / NCIMB 11436 / LSU 4)</name>
    <dbReference type="NCBI Taxonomy" id="761193"/>
    <lineage>
        <taxon>Bacteria</taxon>
        <taxon>Pseudomonadati</taxon>
        <taxon>Bacteroidota</taxon>
        <taxon>Cytophagia</taxon>
        <taxon>Cytophagales</taxon>
        <taxon>Spirosomataceae</taxon>
        <taxon>Runella</taxon>
    </lineage>
</organism>
<dbReference type="EMBL" id="CP002861">
    <property type="protein sequence ID" value="AEI52034.1"/>
    <property type="molecule type" value="Genomic_DNA"/>
</dbReference>
<dbReference type="InterPro" id="IPR055407">
    <property type="entry name" value="TraM_C"/>
</dbReference>
<evidence type="ECO:0000313" key="4">
    <source>
        <dbReference type="EMBL" id="AEI52034.1"/>
    </source>
</evidence>
<sequence>MHMNDNPNPHHAPMTTGAETAKKLSFNKKQLAMFLIPIACLIGIGIFGVMGGFISTGQGNSADSTHLDLAPPEAKLKNVMGDEKYDKDFTPSDLSPNRLGTNALDQHAAQNTEMLTGQNPTQRLGTNEYLTENDLQEIEQRNNKLKYASPTEQKQFQKRQFAKQNQRQLREQQRVLNTMYRSPKSKEQLTEERQDQADRDFNRHATETVLRQIEMANQRNVGGQTEGVASPTLSAEPLMSKEYLTLKKAYGGQLPAEYRTLFKKEIESENKGLLKNEAEEPTTLILTETEKRTTNGFYGVNSAKTYSKSARTNNTAIEAVIHGDGDKVVVENGSTLKIRLTETVQLLLNGERVTLPAHTLLAGTCQINGERISVTISSIRLGTTLYQTNLTVYDLDGRAGLYVPKIREKNIMANSLGQSAQTAVASPSFFIQQGSLGQQVGTQMALQAGNSIFSGVRAYAQAKIANVKVTVKPNYKILLKPTERGSLFGTINE</sequence>
<reference evidence="5" key="1">
    <citation type="submission" date="2011-06" db="EMBL/GenBank/DDBJ databases">
        <title>The complete genome of plasmid 2 of Runella slithyformis DSM 19594.</title>
        <authorList>
            <consortium name="US DOE Joint Genome Institute (JGI-PGF)"/>
            <person name="Lucas S."/>
            <person name="Han J."/>
            <person name="Lapidus A."/>
            <person name="Bruce D."/>
            <person name="Goodwin L."/>
            <person name="Pitluck S."/>
            <person name="Peters L."/>
            <person name="Kyrpides N."/>
            <person name="Mavromatis K."/>
            <person name="Ivanova N."/>
            <person name="Ovchinnikova G."/>
            <person name="Zhang X."/>
            <person name="Misra M."/>
            <person name="Detter J.C."/>
            <person name="Tapia R."/>
            <person name="Han C."/>
            <person name="Land M."/>
            <person name="Hauser L."/>
            <person name="Markowitz V."/>
            <person name="Cheng J.-F."/>
            <person name="Hugenholtz P."/>
            <person name="Woyke T."/>
            <person name="Wu D."/>
            <person name="Tindall B."/>
            <person name="Faehrich R."/>
            <person name="Brambilla E."/>
            <person name="Klenk H.-P."/>
            <person name="Eisen J.A."/>
        </authorList>
    </citation>
    <scope>NUCLEOTIDE SEQUENCE [LARGE SCALE GENOMIC DNA]</scope>
    <source>
        <strain evidence="5">ATCC 29530 / DSM 19594 / LMG 11500 / NCIMB 11436 / LSU 4</strain>
        <plasmid evidence="5">pRUNSL02</plasmid>
    </source>
</reference>
<proteinExistence type="predicted"/>
<reference evidence="4 5" key="2">
    <citation type="journal article" date="2012" name="Stand. Genomic Sci.">
        <title>Complete genome sequence of the aquatic bacterium Runella slithyformis type strain (LSU 4(T)).</title>
        <authorList>
            <person name="Copeland A."/>
            <person name="Zhang X."/>
            <person name="Misra M."/>
            <person name="Lapidus A."/>
            <person name="Nolan M."/>
            <person name="Lucas S."/>
            <person name="Deshpande S."/>
            <person name="Cheng J.F."/>
            <person name="Tapia R."/>
            <person name="Goodwin L.A."/>
            <person name="Pitluck S."/>
            <person name="Liolios K."/>
            <person name="Pagani I."/>
            <person name="Ivanova N."/>
            <person name="Mikhailova N."/>
            <person name="Pati A."/>
            <person name="Chen A."/>
            <person name="Palaniappan K."/>
            <person name="Land M."/>
            <person name="Hauser L."/>
            <person name="Pan C."/>
            <person name="Jeffries C.D."/>
            <person name="Detter J.C."/>
            <person name="Brambilla E.M."/>
            <person name="Rohde M."/>
            <person name="Djao O.D."/>
            <person name="Goker M."/>
            <person name="Sikorski J."/>
            <person name="Tindall B.J."/>
            <person name="Woyke T."/>
            <person name="Bristow J."/>
            <person name="Eisen J.A."/>
            <person name="Markowitz V."/>
            <person name="Hugenholtz P."/>
            <person name="Kyrpides N.C."/>
            <person name="Klenk H.P."/>
            <person name="Mavromatis K."/>
        </authorList>
    </citation>
    <scope>NUCLEOTIDE SEQUENCE [LARGE SCALE GENOMIC DNA]</scope>
    <source>
        <strain evidence="5">ATCC 29530 / DSM 19594 / LMG 11500 / NCIMB 11436 / LSU 4</strain>
    </source>
</reference>
<name>A0A7U4E954_RUNSL</name>
<feature type="domain" description="Conjugative transposon TraM C-terminal" evidence="3">
    <location>
        <begin position="317"/>
        <end position="480"/>
    </location>
</feature>
<keyword evidence="5" id="KW-1185">Reference proteome</keyword>
<geneLocation type="plasmid" evidence="4 5">
    <name>pRUNSL02</name>
</geneLocation>
<dbReference type="Pfam" id="PF12508">
    <property type="entry name" value="Transposon_TraM"/>
    <property type="match status" value="1"/>
</dbReference>
<feature type="region of interest" description="Disordered" evidence="1">
    <location>
        <begin position="146"/>
        <end position="200"/>
    </location>
</feature>
<evidence type="ECO:0000256" key="2">
    <source>
        <dbReference type="SAM" id="Phobius"/>
    </source>
</evidence>
<protein>
    <recommendedName>
        <fullName evidence="3">Conjugative transposon TraM C-terminal domain-containing protein</fullName>
    </recommendedName>
</protein>